<dbReference type="Proteomes" id="UP000830967">
    <property type="component" value="Segment"/>
</dbReference>
<dbReference type="EMBL" id="ON086804">
    <property type="protein sequence ID" value="UPU16085.1"/>
    <property type="molecule type" value="Genomic_DNA"/>
</dbReference>
<reference evidence="1" key="1">
    <citation type="submission" date="2022-03" db="EMBL/GenBank/DDBJ databases">
        <authorList>
            <person name="Ragab S."/>
            <person name="Abdelmoteleb M."/>
            <person name="El-Shibiny A."/>
        </authorList>
    </citation>
    <scope>NUCLEOTIDE SEQUENCE</scope>
</reference>
<protein>
    <submittedName>
        <fullName evidence="1">Uncharacterized protein</fullName>
    </submittedName>
</protein>
<sequence length="37" mass="4114">MFHHLSGLNYPGSHRGVVVMLLSDSVVRLTLRSSLAY</sequence>
<evidence type="ECO:0000313" key="1">
    <source>
        <dbReference type="EMBL" id="UPU16085.1"/>
    </source>
</evidence>
<name>A0AAE9HIA0_9CAUD</name>
<evidence type="ECO:0000313" key="2">
    <source>
        <dbReference type="Proteomes" id="UP000830967"/>
    </source>
</evidence>
<organism evidence="1 2">
    <name type="scientific">Escherichia phage ZCEC13</name>
    <dbReference type="NCBI Taxonomy" id="2935866"/>
    <lineage>
        <taxon>Viruses</taxon>
        <taxon>Duplodnaviria</taxon>
        <taxon>Heunggongvirae</taxon>
        <taxon>Uroviricota</taxon>
        <taxon>Caudoviricetes</taxon>
        <taxon>Jameshumphriesvirinae</taxon>
        <taxon>Zewailvirus</taxon>
        <taxon>Zewailvirus ZCEC13</taxon>
    </lineage>
</organism>
<keyword evidence="2" id="KW-1185">Reference proteome</keyword>
<accession>A0AAE9HIA0</accession>
<proteinExistence type="predicted"/>